<evidence type="ECO:0000313" key="7">
    <source>
        <dbReference type="Proteomes" id="UP000567179"/>
    </source>
</evidence>
<keyword evidence="3" id="KW-0862">Zinc</keyword>
<dbReference type="OrthoDB" id="5231159at2759"/>
<keyword evidence="7" id="KW-1185">Reference proteome</keyword>
<sequence>MSDAASKDPHFKGQSRVLKVCHWCAKKQEPGQKPFQACGRCKEVIYCSKECQVASWPLHKVPCKMNASNGLAQNPEIAASVATFKKWHSQHLSALQQAIICALDLGNNPKALDDNMLFVDVSLKPNHAELPIKRKYTILGGFTVTMAEAREMLGPMGGDALLDSCKEASDHMKAKGAIGMGLILLKAHGMVDLVRVIMPSAAGAKTSQNGDDWGREEWPNALRFAVEID</sequence>
<gene>
    <name evidence="6" type="ORF">D9619_001799</name>
</gene>
<comment type="caution">
    <text evidence="6">The sequence shown here is derived from an EMBL/GenBank/DDBJ whole genome shotgun (WGS) entry which is preliminary data.</text>
</comment>
<dbReference type="PROSITE" id="PS50865">
    <property type="entry name" value="ZF_MYND_2"/>
    <property type="match status" value="1"/>
</dbReference>
<dbReference type="PROSITE" id="PS01360">
    <property type="entry name" value="ZF_MYND_1"/>
    <property type="match status" value="1"/>
</dbReference>
<dbReference type="Proteomes" id="UP000567179">
    <property type="component" value="Unassembled WGS sequence"/>
</dbReference>
<evidence type="ECO:0000313" key="6">
    <source>
        <dbReference type="EMBL" id="KAF5322446.1"/>
    </source>
</evidence>
<reference evidence="6 7" key="1">
    <citation type="journal article" date="2020" name="ISME J.">
        <title>Uncovering the hidden diversity of litter-decomposition mechanisms in mushroom-forming fungi.</title>
        <authorList>
            <person name="Floudas D."/>
            <person name="Bentzer J."/>
            <person name="Ahren D."/>
            <person name="Johansson T."/>
            <person name="Persson P."/>
            <person name="Tunlid A."/>
        </authorList>
    </citation>
    <scope>NUCLEOTIDE SEQUENCE [LARGE SCALE GENOMIC DNA]</scope>
    <source>
        <strain evidence="6 7">CBS 101986</strain>
    </source>
</reference>
<keyword evidence="2 4" id="KW-0863">Zinc-finger</keyword>
<protein>
    <recommendedName>
        <fullName evidence="5">MYND-type domain-containing protein</fullName>
    </recommendedName>
</protein>
<dbReference type="Gene3D" id="6.10.140.2220">
    <property type="match status" value="1"/>
</dbReference>
<evidence type="ECO:0000256" key="3">
    <source>
        <dbReference type="ARBA" id="ARBA00022833"/>
    </source>
</evidence>
<proteinExistence type="predicted"/>
<dbReference type="InterPro" id="IPR002893">
    <property type="entry name" value="Znf_MYND"/>
</dbReference>
<evidence type="ECO:0000256" key="1">
    <source>
        <dbReference type="ARBA" id="ARBA00022723"/>
    </source>
</evidence>
<dbReference type="EMBL" id="JAACJJ010000028">
    <property type="protein sequence ID" value="KAF5322446.1"/>
    <property type="molecule type" value="Genomic_DNA"/>
</dbReference>
<evidence type="ECO:0000256" key="4">
    <source>
        <dbReference type="PROSITE-ProRule" id="PRU00134"/>
    </source>
</evidence>
<organism evidence="6 7">
    <name type="scientific">Psilocybe cf. subviscida</name>
    <dbReference type="NCBI Taxonomy" id="2480587"/>
    <lineage>
        <taxon>Eukaryota</taxon>
        <taxon>Fungi</taxon>
        <taxon>Dikarya</taxon>
        <taxon>Basidiomycota</taxon>
        <taxon>Agaricomycotina</taxon>
        <taxon>Agaricomycetes</taxon>
        <taxon>Agaricomycetidae</taxon>
        <taxon>Agaricales</taxon>
        <taxon>Agaricineae</taxon>
        <taxon>Strophariaceae</taxon>
        <taxon>Psilocybe</taxon>
    </lineage>
</organism>
<accession>A0A8H5BG13</accession>
<keyword evidence="1" id="KW-0479">Metal-binding</keyword>
<evidence type="ECO:0000256" key="2">
    <source>
        <dbReference type="ARBA" id="ARBA00022771"/>
    </source>
</evidence>
<dbReference type="SUPFAM" id="SSF144232">
    <property type="entry name" value="HIT/MYND zinc finger-like"/>
    <property type="match status" value="1"/>
</dbReference>
<feature type="domain" description="MYND-type" evidence="5">
    <location>
        <begin position="21"/>
        <end position="63"/>
    </location>
</feature>
<evidence type="ECO:0000259" key="5">
    <source>
        <dbReference type="PROSITE" id="PS50865"/>
    </source>
</evidence>
<dbReference type="GO" id="GO:0008270">
    <property type="term" value="F:zinc ion binding"/>
    <property type="evidence" value="ECO:0007669"/>
    <property type="project" value="UniProtKB-KW"/>
</dbReference>
<name>A0A8H5BG13_9AGAR</name>
<dbReference type="Pfam" id="PF01753">
    <property type="entry name" value="zf-MYND"/>
    <property type="match status" value="1"/>
</dbReference>
<dbReference type="AlphaFoldDB" id="A0A8H5BG13"/>